<dbReference type="EMBL" id="AAZO01001024">
    <property type="status" value="NOT_ANNOTATED_CDS"/>
    <property type="molecule type" value="Genomic_DNA"/>
</dbReference>
<name>E0VCD0_PEDHC</name>
<dbReference type="STRING" id="121224.E0VCD0"/>
<dbReference type="EnsemblMetazoa" id="PHUM085680-RA">
    <property type="protein sequence ID" value="PHUM085680-PA"/>
    <property type="gene ID" value="PHUM085680"/>
</dbReference>
<dbReference type="PANTHER" id="PTHR11559">
    <property type="entry name" value="CARBOXYLESTERASE"/>
    <property type="match status" value="1"/>
</dbReference>
<feature type="region of interest" description="Disordered" evidence="2">
    <location>
        <begin position="53"/>
        <end position="91"/>
    </location>
</feature>
<dbReference type="Gene3D" id="3.40.50.1820">
    <property type="entry name" value="alpha/beta hydrolase"/>
    <property type="match status" value="1"/>
</dbReference>
<dbReference type="SUPFAM" id="SSF53474">
    <property type="entry name" value="alpha/beta-Hydrolases"/>
    <property type="match status" value="1"/>
</dbReference>
<dbReference type="Pfam" id="PF00135">
    <property type="entry name" value="COesterase"/>
    <property type="match status" value="1"/>
</dbReference>
<evidence type="ECO:0000256" key="2">
    <source>
        <dbReference type="SAM" id="MobiDB-lite"/>
    </source>
</evidence>
<evidence type="ECO:0000313" key="6">
    <source>
        <dbReference type="EnsemblMetazoa" id="PHUM085680-PA"/>
    </source>
</evidence>
<dbReference type="EC" id="3.1.1.1" evidence="5"/>
<dbReference type="CTD" id="8231520"/>
<evidence type="ECO:0000256" key="1">
    <source>
        <dbReference type="ARBA" id="ARBA00023180"/>
    </source>
</evidence>
<keyword evidence="3" id="KW-0812">Transmembrane</keyword>
<dbReference type="OMA" id="LYQHPSE"/>
<dbReference type="AlphaFoldDB" id="E0VCD0"/>
<reference evidence="6" key="3">
    <citation type="submission" date="2021-02" db="UniProtKB">
        <authorList>
            <consortium name="EnsemblMetazoa"/>
        </authorList>
    </citation>
    <scope>IDENTIFICATION</scope>
    <source>
        <strain evidence="6">USDA</strain>
    </source>
</reference>
<accession>E0VCD0</accession>
<dbReference type="EMBL" id="DS235053">
    <property type="protein sequence ID" value="EEB11036.1"/>
    <property type="molecule type" value="Genomic_DNA"/>
</dbReference>
<dbReference type="HOGENOM" id="CLU_006586_6_0_1"/>
<keyword evidence="1" id="KW-0325">Glycoprotein</keyword>
<dbReference type="KEGG" id="phu:Phum_PHUM085680"/>
<keyword evidence="5" id="KW-0378">Hydrolase</keyword>
<protein>
    <submittedName>
        <fullName evidence="5 6">Neurotactin, putative</fullName>
        <ecNumber evidence="5">3.1.1.1</ecNumber>
    </submittedName>
</protein>
<evidence type="ECO:0000313" key="5">
    <source>
        <dbReference type="EMBL" id="EEB11036.1"/>
    </source>
</evidence>
<keyword evidence="3" id="KW-1133">Transmembrane helix</keyword>
<keyword evidence="3" id="KW-0472">Membrane</keyword>
<dbReference type="GO" id="GO:0106435">
    <property type="term" value="F:carboxylesterase activity"/>
    <property type="evidence" value="ECO:0007669"/>
    <property type="project" value="UniProtKB-EC"/>
</dbReference>
<dbReference type="eggNOG" id="KOG1516">
    <property type="taxonomic scope" value="Eukaryota"/>
</dbReference>
<dbReference type="InterPro" id="IPR002018">
    <property type="entry name" value="CarbesteraseB"/>
</dbReference>
<feature type="compositionally biased region" description="Basic and acidic residues" evidence="2">
    <location>
        <begin position="79"/>
        <end position="89"/>
    </location>
</feature>
<feature type="domain" description="Carboxylesterase type B" evidence="4">
    <location>
        <begin position="320"/>
        <end position="767"/>
    </location>
</feature>
<dbReference type="GeneID" id="8231520"/>
<evidence type="ECO:0000259" key="4">
    <source>
        <dbReference type="Pfam" id="PF00135"/>
    </source>
</evidence>
<sequence>MERQDEIEQIRNDVEIIKTGEVEKMKKQLEASQKELGSSVRVPIGGIKIPGFLRSRKTKETDENSTEPDIEPPFVAQNVRKEDDKEPETQRQLIAKRFRKIITRMPLTKSGEGGGGGDDDDDNIENRDDAKDEKNLNTKKQKSFFNSIRIPLISDRPKKLNREFKNECSDIYLMFKKPLFMCLHLFCTYEAPNVGKTTKDMEMGTAGLASMETLEDSKESNGLVEDGMETVKLDVDDSKDVESQELASKRKQGVFGTWSVRDWRNWPEKMRRLTKHEKAIIAAIILFLILLILIIILLAGSKQATSPPIKDGRYIVTSSSCGPIEGIFDEGIFKFHGIPYAVPPLGSKRWKYAEPLDQIDKCWNGTLKAYNRTSTCWQIYMEPNRKWRIDGAENCLTLDIQTPFVRYDTPVPVIVLIDSGTLVGGSPGILKPTAKIIRSKEVVFVRPNFRLGIFGFLAADVLSKSTYPPVSGNYGLSDIITALKWIKTNIVHFGGDPNMITVLGHRAGATLTTALVSSHAAKNLFNRAWASSGSVIFPDKVLQLSEQANQRYIDRICAQKPDKLYCLKSYDAEELVEELEDSWRPTISDLPANYEANTTKHEWLVLDGNILKEGLWHDNSQQHTTLVLGTTAHSEASPQLWEKLQKIPGPKEEAIIEHVKGSYIGTMGLTNEALKLYNNSWEDLTAMISDIRTICPTLNFVRSQGAQQNVSFYVAKLERNHTDFGQIADIGVDMSSILGTYEPRTTAQRNFVSTIQDLFYNYVNHGEWTVKNREGVLIIGEKGEWFDDYPNCNFWISKNFVPKFARRD</sequence>
<reference evidence="5" key="1">
    <citation type="submission" date="2007-04" db="EMBL/GenBank/DDBJ databases">
        <title>Annotation of Pediculus humanus corporis strain USDA.</title>
        <authorList>
            <person name="Kirkness E."/>
            <person name="Hannick L."/>
            <person name="Hass B."/>
            <person name="Bruggner R."/>
            <person name="Lawson D."/>
            <person name="Bidwell S."/>
            <person name="Joardar V."/>
            <person name="Caler E."/>
            <person name="Walenz B."/>
            <person name="Inman J."/>
            <person name="Schobel S."/>
            <person name="Galinsky K."/>
            <person name="Amedeo P."/>
            <person name="Strausberg R."/>
        </authorList>
    </citation>
    <scope>NUCLEOTIDE SEQUENCE</scope>
    <source>
        <strain evidence="5">USDA</strain>
    </source>
</reference>
<dbReference type="Proteomes" id="UP000009046">
    <property type="component" value="Unassembled WGS sequence"/>
</dbReference>
<evidence type="ECO:0000313" key="7">
    <source>
        <dbReference type="Proteomes" id="UP000009046"/>
    </source>
</evidence>
<keyword evidence="7" id="KW-1185">Reference proteome</keyword>
<dbReference type="FunCoup" id="E0VCD0">
    <property type="interactions" value="68"/>
</dbReference>
<feature type="compositionally biased region" description="Basic and acidic residues" evidence="2">
    <location>
        <begin position="124"/>
        <end position="136"/>
    </location>
</feature>
<dbReference type="InParanoid" id="E0VCD0"/>
<proteinExistence type="predicted"/>
<dbReference type="InterPro" id="IPR050309">
    <property type="entry name" value="Type-B_Carboxylest/Lipase"/>
</dbReference>
<feature type="transmembrane region" description="Helical" evidence="3">
    <location>
        <begin position="279"/>
        <end position="300"/>
    </location>
</feature>
<reference evidence="5" key="2">
    <citation type="submission" date="2007-04" db="EMBL/GenBank/DDBJ databases">
        <title>The genome of the human body louse.</title>
        <authorList>
            <consortium name="The Human Body Louse Genome Consortium"/>
            <person name="Kirkness E."/>
            <person name="Walenz B."/>
            <person name="Hass B."/>
            <person name="Bruggner R."/>
            <person name="Strausberg R."/>
        </authorList>
    </citation>
    <scope>NUCLEOTIDE SEQUENCE</scope>
    <source>
        <strain evidence="5">USDA</strain>
    </source>
</reference>
<dbReference type="VEuPathDB" id="VectorBase:PHUM085680"/>
<organism>
    <name type="scientific">Pediculus humanus subsp. corporis</name>
    <name type="common">Body louse</name>
    <dbReference type="NCBI Taxonomy" id="121224"/>
    <lineage>
        <taxon>Eukaryota</taxon>
        <taxon>Metazoa</taxon>
        <taxon>Ecdysozoa</taxon>
        <taxon>Arthropoda</taxon>
        <taxon>Hexapoda</taxon>
        <taxon>Insecta</taxon>
        <taxon>Pterygota</taxon>
        <taxon>Neoptera</taxon>
        <taxon>Paraneoptera</taxon>
        <taxon>Psocodea</taxon>
        <taxon>Troctomorpha</taxon>
        <taxon>Phthiraptera</taxon>
        <taxon>Anoplura</taxon>
        <taxon>Pediculidae</taxon>
        <taxon>Pediculus</taxon>
    </lineage>
</organism>
<dbReference type="OrthoDB" id="408631at2759"/>
<dbReference type="RefSeq" id="XP_002423774.1">
    <property type="nucleotide sequence ID" value="XM_002423729.1"/>
</dbReference>
<feature type="region of interest" description="Disordered" evidence="2">
    <location>
        <begin position="105"/>
        <end position="138"/>
    </location>
</feature>
<dbReference type="ESTHER" id="pedhc-e0vcd0">
    <property type="family name" value="Neurotactin"/>
</dbReference>
<dbReference type="InterPro" id="IPR029058">
    <property type="entry name" value="AB_hydrolase_fold"/>
</dbReference>
<evidence type="ECO:0000256" key="3">
    <source>
        <dbReference type="SAM" id="Phobius"/>
    </source>
</evidence>
<gene>
    <name evidence="6" type="primary">8231520</name>
    <name evidence="5" type="ORF">Phum_PHUM085680</name>
</gene>